<comment type="caution">
    <text evidence="1">The sequence shown here is derived from an EMBL/GenBank/DDBJ whole genome shotgun (WGS) entry which is preliminary data.</text>
</comment>
<dbReference type="EMBL" id="JAVIIP010000006">
    <property type="protein sequence ID" value="MDX8538722.1"/>
    <property type="molecule type" value="Genomic_DNA"/>
</dbReference>
<proteinExistence type="predicted"/>
<dbReference type="Proteomes" id="UP001276564">
    <property type="component" value="Unassembled WGS sequence"/>
</dbReference>
<evidence type="ECO:0000313" key="1">
    <source>
        <dbReference type="EMBL" id="MDX8538722.1"/>
    </source>
</evidence>
<protein>
    <submittedName>
        <fullName evidence="1">Uncharacterized protein</fullName>
    </submittedName>
</protein>
<gene>
    <name evidence="1" type="ORF">RFM23_13960</name>
</gene>
<dbReference type="RefSeq" id="WP_292099130.1">
    <property type="nucleotide sequence ID" value="NZ_JAVIIO010000005.1"/>
</dbReference>
<sequence>MAGQVMQGALRAKQLRQLKEVYDRAREVKARYPESHIASRAAKRLIDAFETVIQADGAATETQWLRDANPKGNA</sequence>
<keyword evidence="2" id="KW-1185">Reference proteome</keyword>
<name>A0ABU5AN41_9HYPH</name>
<evidence type="ECO:0000313" key="2">
    <source>
        <dbReference type="Proteomes" id="UP001276564"/>
    </source>
</evidence>
<reference evidence="1 2" key="1">
    <citation type="submission" date="2023-08" db="EMBL/GenBank/DDBJ databases">
        <title>Implementing the SeqCode for naming new Mesorhizobium species isolated from Vachellia karroo root nodules.</title>
        <authorList>
            <person name="Van Lill M."/>
        </authorList>
    </citation>
    <scope>NUCLEOTIDE SEQUENCE [LARGE SCALE GENOMIC DNA]</scope>
    <source>
        <strain evidence="1 2">VK4B</strain>
    </source>
</reference>
<accession>A0ABU5AN41</accession>
<organism evidence="1 2">
    <name type="scientific">Mesorhizobium abyssinicae</name>
    <dbReference type="NCBI Taxonomy" id="1209958"/>
    <lineage>
        <taxon>Bacteria</taxon>
        <taxon>Pseudomonadati</taxon>
        <taxon>Pseudomonadota</taxon>
        <taxon>Alphaproteobacteria</taxon>
        <taxon>Hyphomicrobiales</taxon>
        <taxon>Phyllobacteriaceae</taxon>
        <taxon>Mesorhizobium</taxon>
    </lineage>
</organism>